<evidence type="ECO:0000313" key="2">
    <source>
        <dbReference type="Proteomes" id="UP001363460"/>
    </source>
</evidence>
<dbReference type="Proteomes" id="UP001363460">
    <property type="component" value="Chromosome"/>
</dbReference>
<keyword evidence="2" id="KW-1185">Reference proteome</keyword>
<dbReference type="EMBL" id="CP146369">
    <property type="protein sequence ID" value="WWT55379.1"/>
    <property type="molecule type" value="Genomic_DNA"/>
</dbReference>
<dbReference type="RefSeq" id="WP_338577802.1">
    <property type="nucleotide sequence ID" value="NZ_CP146369.1"/>
</dbReference>
<proteinExistence type="predicted"/>
<protein>
    <submittedName>
        <fullName evidence="1">Uncharacterized protein</fullName>
    </submittedName>
</protein>
<evidence type="ECO:0000313" key="1">
    <source>
        <dbReference type="EMBL" id="WWT55379.1"/>
    </source>
</evidence>
<sequence length="92" mass="9691">MLSTTLAACAHRAAEAPPQAEPVVVVRTVKETPPAELLRCPAVPLGLPSTGEALIPADWRSAITRLSRSRGEVAGQLARLIAWHTGRECGAD</sequence>
<reference evidence="1 2" key="1">
    <citation type="submission" date="2024-02" db="EMBL/GenBank/DDBJ databases">
        <title>Distribution and functional of Brevundimonas-related endobacteria within Verticillium dahliae.</title>
        <authorList>
            <person name="Zeng H."/>
        </authorList>
    </citation>
    <scope>NUCLEOTIDE SEQUENCE [LARGE SCALE GENOMIC DNA]</scope>
    <source>
        <strain evidence="1 2">TRM 44200</strain>
    </source>
</reference>
<accession>A0ABZ2ICP8</accession>
<gene>
    <name evidence="1" type="ORF">V8J38_02790</name>
</gene>
<organism evidence="1 2">
    <name type="scientific">Brevundimonas olei</name>
    <dbReference type="NCBI Taxonomy" id="657642"/>
    <lineage>
        <taxon>Bacteria</taxon>
        <taxon>Pseudomonadati</taxon>
        <taxon>Pseudomonadota</taxon>
        <taxon>Alphaproteobacteria</taxon>
        <taxon>Caulobacterales</taxon>
        <taxon>Caulobacteraceae</taxon>
        <taxon>Brevundimonas</taxon>
    </lineage>
</organism>
<name>A0ABZ2ICP8_9CAUL</name>